<name>A0A7W5JVA6_9ACTN</name>
<reference evidence="2 3" key="1">
    <citation type="submission" date="2020-08" db="EMBL/GenBank/DDBJ databases">
        <title>Sequencing the genomes of 1000 actinobacteria strains.</title>
        <authorList>
            <person name="Klenk H.-P."/>
        </authorList>
    </citation>
    <scope>NUCLEOTIDE SEQUENCE [LARGE SCALE GENOMIC DNA]</scope>
    <source>
        <strain evidence="2 3">DSM 11053</strain>
    </source>
</reference>
<proteinExistence type="predicted"/>
<keyword evidence="1" id="KW-0472">Membrane</keyword>
<feature type="transmembrane region" description="Helical" evidence="1">
    <location>
        <begin position="42"/>
        <end position="68"/>
    </location>
</feature>
<keyword evidence="1" id="KW-1133">Transmembrane helix</keyword>
<evidence type="ECO:0000313" key="2">
    <source>
        <dbReference type="EMBL" id="MBB3327027.1"/>
    </source>
</evidence>
<comment type="caution">
    <text evidence="2">The sequence shown here is derived from an EMBL/GenBank/DDBJ whole genome shotgun (WGS) entry which is preliminary data.</text>
</comment>
<feature type="transmembrane region" description="Helical" evidence="1">
    <location>
        <begin position="100"/>
        <end position="121"/>
    </location>
</feature>
<feature type="transmembrane region" description="Helical" evidence="1">
    <location>
        <begin position="155"/>
        <end position="174"/>
    </location>
</feature>
<keyword evidence="1" id="KW-0812">Transmembrane</keyword>
<gene>
    <name evidence="2" type="ORF">FHX39_001971</name>
</gene>
<organism evidence="2 3">
    <name type="scientific">Microlunatus antarcticus</name>
    <dbReference type="NCBI Taxonomy" id="53388"/>
    <lineage>
        <taxon>Bacteria</taxon>
        <taxon>Bacillati</taxon>
        <taxon>Actinomycetota</taxon>
        <taxon>Actinomycetes</taxon>
        <taxon>Propionibacteriales</taxon>
        <taxon>Propionibacteriaceae</taxon>
        <taxon>Microlunatus</taxon>
    </lineage>
</organism>
<feature type="transmembrane region" description="Helical" evidence="1">
    <location>
        <begin position="127"/>
        <end position="148"/>
    </location>
</feature>
<evidence type="ECO:0000313" key="3">
    <source>
        <dbReference type="Proteomes" id="UP000565572"/>
    </source>
</evidence>
<accession>A0A7W5JVA6</accession>
<sequence length="179" mass="18333">MTSLAALWRRNLLPLTLGLADGIVNALTLASATVLHGRGLDAALALKVGAVALVTAVFTIFVAEYAALRADLTRAEKELSLTRSGRLAAGNLGRQVRREALVAAAVGCLVSFIGAFTPLAVGALTRPYGWSALVVSVAGLGGLGAGLARAVHGHTLRWVVSMTLMGILVALVGVELDIA</sequence>
<keyword evidence="3" id="KW-1185">Reference proteome</keyword>
<dbReference type="Proteomes" id="UP000565572">
    <property type="component" value="Unassembled WGS sequence"/>
</dbReference>
<evidence type="ECO:0000256" key="1">
    <source>
        <dbReference type="SAM" id="Phobius"/>
    </source>
</evidence>
<protein>
    <submittedName>
        <fullName evidence="2">VIT1/CCC1 family predicted Fe2+/Mn2+ transporter</fullName>
    </submittedName>
</protein>
<dbReference type="RefSeq" id="WP_183337965.1">
    <property type="nucleotide sequence ID" value="NZ_JACHZG010000001.1"/>
</dbReference>
<dbReference type="EMBL" id="JACHZG010000001">
    <property type="protein sequence ID" value="MBB3327027.1"/>
    <property type="molecule type" value="Genomic_DNA"/>
</dbReference>
<dbReference type="AlphaFoldDB" id="A0A7W5JVA6"/>